<comment type="caution">
    <text evidence="2">The sequence shown here is derived from an EMBL/GenBank/DDBJ whole genome shotgun (WGS) entry which is preliminary data.</text>
</comment>
<evidence type="ECO:0000256" key="1">
    <source>
        <dbReference type="SAM" id="MobiDB-lite"/>
    </source>
</evidence>
<proteinExistence type="predicted"/>
<dbReference type="RefSeq" id="XP_064686076.1">
    <property type="nucleotide sequence ID" value="XM_064828874.1"/>
</dbReference>
<feature type="region of interest" description="Disordered" evidence="1">
    <location>
        <begin position="56"/>
        <end position="92"/>
    </location>
</feature>
<dbReference type="EMBL" id="JASEJX010000012">
    <property type="protein sequence ID" value="KAK4519410.1"/>
    <property type="molecule type" value="Genomic_DNA"/>
</dbReference>
<dbReference type="AlphaFoldDB" id="A0AAN7HV57"/>
<organism evidence="2 3">
    <name type="scientific">Mucor velutinosus</name>
    <dbReference type="NCBI Taxonomy" id="708070"/>
    <lineage>
        <taxon>Eukaryota</taxon>
        <taxon>Fungi</taxon>
        <taxon>Fungi incertae sedis</taxon>
        <taxon>Mucoromycota</taxon>
        <taxon>Mucoromycotina</taxon>
        <taxon>Mucoromycetes</taxon>
        <taxon>Mucorales</taxon>
        <taxon>Mucorineae</taxon>
        <taxon>Mucoraceae</taxon>
        <taxon>Mucor</taxon>
    </lineage>
</organism>
<protein>
    <submittedName>
        <fullName evidence="2">Anaphase-promoting complex subunit Cut9</fullName>
    </submittedName>
</protein>
<feature type="region of interest" description="Disordered" evidence="1">
    <location>
        <begin position="332"/>
        <end position="379"/>
    </location>
</feature>
<evidence type="ECO:0000313" key="3">
    <source>
        <dbReference type="Proteomes" id="UP001304243"/>
    </source>
</evidence>
<feature type="compositionally biased region" description="Polar residues" evidence="1">
    <location>
        <begin position="71"/>
        <end position="87"/>
    </location>
</feature>
<dbReference type="GeneID" id="89953331"/>
<evidence type="ECO:0000313" key="2">
    <source>
        <dbReference type="EMBL" id="KAK4519410.1"/>
    </source>
</evidence>
<name>A0AAN7HV57_9FUNG</name>
<keyword evidence="3" id="KW-1185">Reference proteome</keyword>
<dbReference type="Proteomes" id="UP001304243">
    <property type="component" value="Unassembled WGS sequence"/>
</dbReference>
<sequence length="379" mass="43557">MGLRNDYRVSTIVVLCKDCDQDVGLYPARHKCNSSNKLPQLPTLCSSTTTSFANWNSRQDDQDVPDLVDSNPISTTVTRQASDSSMESGKWSFFRSSSTSDVKKHCNDEQERPADDEDGSIYFDNYASHLKNSSSLNDLSNTPSPNGKRLWGKMKENEKWKELIAEKKESNKSGKLWERIIHATMSSSAEEDGPESDDDDWEGETHVSRILREYHQSIGTKLLPPWLYDDRTPISALADVPSTEHHVIQDQFMNRKNSSRTRRLWQPVETQQLSSRERELQTLRGEKKTSFEEFYYKKPSILRSQSERMPSHASSLRNTHHVQHPNMTTDAESDQIYGSTTPRRMNTTRLPPSSLYQHESKHNIPTNSLPRPVRNNTYF</sequence>
<reference evidence="2 3" key="1">
    <citation type="submission" date="2022-11" db="EMBL/GenBank/DDBJ databases">
        <title>Mucor velutinosus strain NIH1002 WGS.</title>
        <authorList>
            <person name="Subramanian P."/>
            <person name="Mullikin J.C."/>
            <person name="Segre J.A."/>
            <person name="Zelazny A.M."/>
        </authorList>
    </citation>
    <scope>NUCLEOTIDE SEQUENCE [LARGE SCALE GENOMIC DNA]</scope>
    <source>
        <strain evidence="2 3">NIH1002</strain>
    </source>
</reference>
<accession>A0AAN7HV57</accession>
<gene>
    <name evidence="2" type="primary">cut9_2</name>
    <name evidence="2" type="ORF">ATC70_009645</name>
</gene>